<reference evidence="9" key="1">
    <citation type="journal article" date="2021" name="Environ. Microbiol.">
        <title>Genomic characterization of three novel Desulfobacterota classes expand the metabolic and phylogenetic diversity of the phylum.</title>
        <authorList>
            <person name="Murphy C.L."/>
            <person name="Biggerstaff J."/>
            <person name="Eichhorn A."/>
            <person name="Ewing E."/>
            <person name="Shahan R."/>
            <person name="Soriano D."/>
            <person name="Stewart S."/>
            <person name="VanMol K."/>
            <person name="Walker R."/>
            <person name="Walters P."/>
            <person name="Elshahed M.S."/>
            <person name="Youssef N.H."/>
        </authorList>
    </citation>
    <scope>NUCLEOTIDE SEQUENCE</scope>
    <source>
        <strain evidence="9">Zod_Metabat.24</strain>
    </source>
</reference>
<dbReference type="Gene3D" id="3.40.220.10">
    <property type="entry name" value="Leucine Aminopeptidase, subunit E, domain 1"/>
    <property type="match status" value="1"/>
</dbReference>
<feature type="binding site" evidence="7">
    <location>
        <position position="324"/>
    </location>
    <ligand>
        <name>Mn(2+)</name>
        <dbReference type="ChEBI" id="CHEBI:29035"/>
        <label>2</label>
    </ligand>
</feature>
<comment type="catalytic activity">
    <reaction evidence="1 7">
        <text>Release of an N-terminal amino acid, Xaa-|-Yaa-, in which Xaa is preferably Leu, but may be other amino acids including Pro although not Arg or Lys, and Yaa may be Pro. Amino acid amides and methyl esters are also readily hydrolyzed, but rates on arylamides are exceedingly low.</text>
        <dbReference type="EC" id="3.4.11.1"/>
    </reaction>
</comment>
<dbReference type="GO" id="GO:0030145">
    <property type="term" value="F:manganese ion binding"/>
    <property type="evidence" value="ECO:0007669"/>
    <property type="project" value="UniProtKB-UniRule"/>
</dbReference>
<comment type="function">
    <text evidence="7">Presumably involved in the processing and regular turnover of intracellular proteins. Catalyzes the removal of unsubstituted N-terminal amino acids from various peptides.</text>
</comment>
<dbReference type="GO" id="GO:0005737">
    <property type="term" value="C:cytoplasm"/>
    <property type="evidence" value="ECO:0007669"/>
    <property type="project" value="UniProtKB-SubCell"/>
</dbReference>
<reference evidence="9" key="2">
    <citation type="submission" date="2021-01" db="EMBL/GenBank/DDBJ databases">
        <authorList>
            <person name="Hahn C.R."/>
            <person name="Youssef N.H."/>
            <person name="Elshahed M."/>
        </authorList>
    </citation>
    <scope>NUCLEOTIDE SEQUENCE</scope>
    <source>
        <strain evidence="9">Zod_Metabat.24</strain>
    </source>
</reference>
<dbReference type="InterPro" id="IPR000819">
    <property type="entry name" value="Peptidase_M17_C"/>
</dbReference>
<feature type="binding site" evidence="7">
    <location>
        <position position="306"/>
    </location>
    <ligand>
        <name>Mn(2+)</name>
        <dbReference type="ChEBI" id="CHEBI:29035"/>
        <label>1</label>
    </ligand>
</feature>
<dbReference type="EC" id="3.4.11.10" evidence="7"/>
<protein>
    <recommendedName>
        <fullName evidence="7">Probable cytosol aminopeptidase</fullName>
        <ecNumber evidence="7">3.4.11.1</ecNumber>
    </recommendedName>
    <alternativeName>
        <fullName evidence="7">Leucine aminopeptidase</fullName>
        <shortName evidence="7">LAP</shortName>
        <ecNumber evidence="7">3.4.11.10</ecNumber>
    </alternativeName>
    <alternativeName>
        <fullName evidence="7">Leucyl aminopeptidase</fullName>
    </alternativeName>
</protein>
<organism evidence="9 10">
    <name type="scientific">Candidatus Zymogenus saltonus</name>
    <dbReference type="NCBI Taxonomy" id="2844893"/>
    <lineage>
        <taxon>Bacteria</taxon>
        <taxon>Deltaproteobacteria</taxon>
        <taxon>Candidatus Zymogenia</taxon>
        <taxon>Candidatus Zymogeniales</taxon>
        <taxon>Candidatus Zymogenaceae</taxon>
        <taxon>Candidatus Zymogenus</taxon>
    </lineage>
</organism>
<feature type="domain" description="Cytosol aminopeptidase" evidence="8">
    <location>
        <begin position="381"/>
        <end position="388"/>
    </location>
</feature>
<feature type="active site" evidence="7">
    <location>
        <position position="387"/>
    </location>
</feature>
<evidence type="ECO:0000256" key="6">
    <source>
        <dbReference type="ARBA" id="ARBA00022801"/>
    </source>
</evidence>
<dbReference type="Pfam" id="PF00883">
    <property type="entry name" value="Peptidase_M17"/>
    <property type="match status" value="1"/>
</dbReference>
<dbReference type="EC" id="3.4.11.1" evidence="7"/>
<comment type="similarity">
    <text evidence="3 7">Belongs to the peptidase M17 family.</text>
</comment>
<dbReference type="CDD" id="cd00433">
    <property type="entry name" value="Peptidase_M17"/>
    <property type="match status" value="1"/>
</dbReference>
<dbReference type="InterPro" id="IPR008283">
    <property type="entry name" value="Peptidase_M17_N"/>
</dbReference>
<comment type="catalytic activity">
    <reaction evidence="2 7">
        <text>Release of an N-terminal amino acid, preferentially leucine, but not glutamic or aspartic acids.</text>
        <dbReference type="EC" id="3.4.11.10"/>
    </reaction>
</comment>
<gene>
    <name evidence="7" type="primary">pepA</name>
    <name evidence="9" type="ORF">JW984_12885</name>
</gene>
<evidence type="ECO:0000313" key="9">
    <source>
        <dbReference type="EMBL" id="MBN1574084.1"/>
    </source>
</evidence>
<keyword evidence="6 7" id="KW-0378">Hydrolase</keyword>
<dbReference type="Pfam" id="PF02789">
    <property type="entry name" value="Peptidase_M17_N"/>
    <property type="match status" value="1"/>
</dbReference>
<accession>A0A9D8PP85</accession>
<dbReference type="PROSITE" id="PS00631">
    <property type="entry name" value="CYTOSOL_AP"/>
    <property type="match status" value="1"/>
</dbReference>
<keyword evidence="7" id="KW-0963">Cytoplasm</keyword>
<feature type="binding site" evidence="7">
    <location>
        <position position="306"/>
    </location>
    <ligand>
        <name>Mn(2+)</name>
        <dbReference type="ChEBI" id="CHEBI:29035"/>
        <label>2</label>
    </ligand>
</feature>
<evidence type="ECO:0000313" key="10">
    <source>
        <dbReference type="Proteomes" id="UP000809273"/>
    </source>
</evidence>
<keyword evidence="4 7" id="KW-0031">Aminopeptidase</keyword>
<keyword evidence="7" id="KW-0479">Metal-binding</keyword>
<dbReference type="HAMAP" id="MF_00181">
    <property type="entry name" value="Cytosol_peptidase_M17"/>
    <property type="match status" value="1"/>
</dbReference>
<feature type="active site" evidence="7">
    <location>
        <position position="313"/>
    </location>
</feature>
<proteinExistence type="inferred from homology"/>
<dbReference type="InterPro" id="IPR043472">
    <property type="entry name" value="Macro_dom-like"/>
</dbReference>
<feature type="binding site" evidence="7">
    <location>
        <position position="385"/>
    </location>
    <ligand>
        <name>Mn(2+)</name>
        <dbReference type="ChEBI" id="CHEBI:29035"/>
        <label>1</label>
    </ligand>
</feature>
<dbReference type="GO" id="GO:0006508">
    <property type="term" value="P:proteolysis"/>
    <property type="evidence" value="ECO:0007669"/>
    <property type="project" value="UniProtKB-KW"/>
</dbReference>
<feature type="binding site" evidence="7">
    <location>
        <position position="301"/>
    </location>
    <ligand>
        <name>Mn(2+)</name>
        <dbReference type="ChEBI" id="CHEBI:29035"/>
        <label>2</label>
    </ligand>
</feature>
<dbReference type="Gene3D" id="3.40.630.10">
    <property type="entry name" value="Zn peptidases"/>
    <property type="match status" value="1"/>
</dbReference>
<dbReference type="NCBIfam" id="NF002073">
    <property type="entry name" value="PRK00913.1-2"/>
    <property type="match status" value="1"/>
</dbReference>
<name>A0A9D8PP85_9DELT</name>
<keyword evidence="5 7" id="KW-0645">Protease</keyword>
<dbReference type="SUPFAM" id="SSF53187">
    <property type="entry name" value="Zn-dependent exopeptidases"/>
    <property type="match status" value="1"/>
</dbReference>
<dbReference type="GO" id="GO:0070006">
    <property type="term" value="F:metalloaminopeptidase activity"/>
    <property type="evidence" value="ECO:0007669"/>
    <property type="project" value="InterPro"/>
</dbReference>
<evidence type="ECO:0000256" key="7">
    <source>
        <dbReference type="HAMAP-Rule" id="MF_00181"/>
    </source>
</evidence>
<evidence type="ECO:0000256" key="4">
    <source>
        <dbReference type="ARBA" id="ARBA00022438"/>
    </source>
</evidence>
<dbReference type="Proteomes" id="UP000809273">
    <property type="component" value="Unassembled WGS sequence"/>
</dbReference>
<dbReference type="PANTHER" id="PTHR11963">
    <property type="entry name" value="LEUCINE AMINOPEPTIDASE-RELATED"/>
    <property type="match status" value="1"/>
</dbReference>
<feature type="binding site" evidence="7">
    <location>
        <position position="383"/>
    </location>
    <ligand>
        <name>Mn(2+)</name>
        <dbReference type="ChEBI" id="CHEBI:29035"/>
        <label>1</label>
    </ligand>
</feature>
<sequence length="534" mass="57105">MKRNISKELPKLAIAEGPLSTIKTGALVVGIFSNGDGLSQEVKMLDTALNGKIKRLIVSGDFKGRPKETLTIYLDDQTPDGEAADTGPERIILAGLGKREEIDLDTIRAVSAAAAKAAKSIGVKKIALPFDLAAGCKIEGADDARISGDVFIGAALGTYDYTAIKGKKKLLKIIKDDHHEEKKEHIDEITVVNYRMDKANGSEIEEGATAGMIISDSVYLARDLINAPPNLMTPRLLARTAKEVAFRYQLICDVFKADDIKKMKMGAFLSVARGSKEPPALITIEYVPKEKAAKNVALVGKGITFDSGGLSLKSAEGMTDMKTDMSGAAVVLTTVMAAARLKLKTGVVGILPATENMPGSNATKPGDVVTAMDETTIEILNTDAEGRLILADAITYAKKYEPTAIIDIATLTSAVVIALGKKVAAIYSTDDALLERLKAASAASGEKLWPMPLYKHYEEQLKSDIADIKNSGGREAGSITAATFLKHFAGDYHPWAHIDIAGTARAEKEYDWIANGGTGFGVMLLLRFLEMMGE</sequence>
<dbReference type="InterPro" id="IPR011356">
    <property type="entry name" value="Leucine_aapep/pepB"/>
</dbReference>
<dbReference type="PANTHER" id="PTHR11963:SF23">
    <property type="entry name" value="CYTOSOL AMINOPEPTIDASE"/>
    <property type="match status" value="1"/>
</dbReference>
<evidence type="ECO:0000256" key="2">
    <source>
        <dbReference type="ARBA" id="ARBA00000967"/>
    </source>
</evidence>
<comment type="cofactor">
    <cofactor evidence="7">
        <name>Mn(2+)</name>
        <dbReference type="ChEBI" id="CHEBI:29035"/>
    </cofactor>
    <text evidence="7">Binds 2 manganese ions per subunit.</text>
</comment>
<dbReference type="NCBIfam" id="NF002074">
    <property type="entry name" value="PRK00913.1-4"/>
    <property type="match status" value="1"/>
</dbReference>
<keyword evidence="7" id="KW-0464">Manganese</keyword>
<dbReference type="InterPro" id="IPR023042">
    <property type="entry name" value="Peptidase_M17_leu_NH2_pept"/>
</dbReference>
<feature type="binding site" evidence="7">
    <location>
        <position position="385"/>
    </location>
    <ligand>
        <name>Mn(2+)</name>
        <dbReference type="ChEBI" id="CHEBI:29035"/>
        <label>2</label>
    </ligand>
</feature>
<dbReference type="SUPFAM" id="SSF52949">
    <property type="entry name" value="Macro domain-like"/>
    <property type="match status" value="1"/>
</dbReference>
<comment type="caution">
    <text evidence="9">The sequence shown here is derived from an EMBL/GenBank/DDBJ whole genome shotgun (WGS) entry which is preliminary data.</text>
</comment>
<evidence type="ECO:0000256" key="1">
    <source>
        <dbReference type="ARBA" id="ARBA00000135"/>
    </source>
</evidence>
<evidence type="ECO:0000259" key="8">
    <source>
        <dbReference type="PROSITE" id="PS00631"/>
    </source>
</evidence>
<evidence type="ECO:0000256" key="5">
    <source>
        <dbReference type="ARBA" id="ARBA00022670"/>
    </source>
</evidence>
<evidence type="ECO:0000256" key="3">
    <source>
        <dbReference type="ARBA" id="ARBA00009528"/>
    </source>
</evidence>
<dbReference type="AlphaFoldDB" id="A0A9D8PP85"/>
<comment type="subcellular location">
    <subcellularLocation>
        <location evidence="7">Cytoplasm</location>
    </subcellularLocation>
</comment>
<dbReference type="PRINTS" id="PR00481">
    <property type="entry name" value="LAMNOPPTDASE"/>
</dbReference>
<dbReference type="EMBL" id="JAFGIX010000065">
    <property type="protein sequence ID" value="MBN1574084.1"/>
    <property type="molecule type" value="Genomic_DNA"/>
</dbReference>